<evidence type="ECO:0000313" key="2">
    <source>
        <dbReference type="Proteomes" id="UP000307173"/>
    </source>
</evidence>
<dbReference type="Proteomes" id="UP000307173">
    <property type="component" value="Unassembled WGS sequence"/>
</dbReference>
<dbReference type="AlphaFoldDB" id="A0A4T0WWN7"/>
<proteinExistence type="predicted"/>
<evidence type="ECO:0000313" key="1">
    <source>
        <dbReference type="EMBL" id="TID14141.1"/>
    </source>
</evidence>
<sequence length="481" mass="55895">MDAFANLINSLPQKVVDTVKSNVLNILFSKGELLVHLLEHEDDGKHFQLHDLLIRTDEKPQIAIDDGRDRSLNLVFLGHEFRESFLRLLEKRIISIKILTMSHILKDLEYLVEFTQYVVLEDPHSCTFETKSLKYHKYIDEITITADSMNEVDIFDKFPNQNKTINIEIDPKISYEEILRIFENSKSSSYKVKFQIETQIISMYGRFNDRELSVHKRVKEYLKKQRGFNYTFRAKLSINVDEKFVNFDLLNKYIDPKEITDLGIMSFSGGNHKIPDVRRFTNVEKLDYLVSNDDFDLSKFKKLTSLCINELEDFETINNSMPKSLKEIIIRNEGDINKVPIKIPSTVETLIIESNTERNFTFRSIDLTESQVYNIMLFKSFEDDSEDHDPHGIFGHFLGFLQPPEKIKKLDHLPETVKYFTINAGLSMLPKPFEIEPTLLVNFFGVYTNIYVETEIGSLRPDLHSAKLSTGRCTNHTSGCC</sequence>
<name>A0A4T0WWN7_9ASCO</name>
<accession>A0A4T0WWN7</accession>
<reference evidence="1 2" key="1">
    <citation type="journal article" date="2019" name="Front. Genet.">
        <title>Whole-Genome Sequencing of the Opportunistic Yeast Pathogen Candida inconspicua Uncovers Its Hybrid Origin.</title>
        <authorList>
            <person name="Mixao V."/>
            <person name="Hansen A.P."/>
            <person name="Saus E."/>
            <person name="Boekhout T."/>
            <person name="Lass-Florl C."/>
            <person name="Gabaldon T."/>
        </authorList>
    </citation>
    <scope>NUCLEOTIDE SEQUENCE [LARGE SCALE GENOMIC DNA]</scope>
    <source>
        <strain evidence="1 2">CBS 180</strain>
    </source>
</reference>
<keyword evidence="2" id="KW-1185">Reference proteome</keyword>
<comment type="caution">
    <text evidence="1">The sequence shown here is derived from an EMBL/GenBank/DDBJ whole genome shotgun (WGS) entry which is preliminary data.</text>
</comment>
<dbReference type="EMBL" id="SELW01000665">
    <property type="protein sequence ID" value="TID14141.1"/>
    <property type="molecule type" value="Genomic_DNA"/>
</dbReference>
<gene>
    <name evidence="1" type="ORF">CANINC_004787</name>
</gene>
<protein>
    <submittedName>
        <fullName evidence="1">Uncharacterized protein</fullName>
    </submittedName>
</protein>
<organism evidence="1 2">
    <name type="scientific">Pichia inconspicua</name>
    <dbReference type="NCBI Taxonomy" id="52247"/>
    <lineage>
        <taxon>Eukaryota</taxon>
        <taxon>Fungi</taxon>
        <taxon>Dikarya</taxon>
        <taxon>Ascomycota</taxon>
        <taxon>Saccharomycotina</taxon>
        <taxon>Pichiomycetes</taxon>
        <taxon>Pichiales</taxon>
        <taxon>Pichiaceae</taxon>
        <taxon>Pichia</taxon>
    </lineage>
</organism>